<keyword evidence="3" id="KW-1185">Reference proteome</keyword>
<accession>A0A842HLQ9</accession>
<comment type="caution">
    <text evidence="2">The sequence shown here is derived from an EMBL/GenBank/DDBJ whole genome shotgun (WGS) entry which is preliminary data.</text>
</comment>
<evidence type="ECO:0000313" key="3">
    <source>
        <dbReference type="Proteomes" id="UP000545386"/>
    </source>
</evidence>
<gene>
    <name evidence="2" type="ORF">GTU67_04715</name>
</gene>
<dbReference type="Proteomes" id="UP000545386">
    <property type="component" value="Unassembled WGS sequence"/>
</dbReference>
<reference evidence="2 3" key="1">
    <citation type="submission" date="2020-08" db="EMBL/GenBank/DDBJ databases">
        <title>Paraeoetvoesia sp. YC-7-48 draft genome sequence.</title>
        <authorList>
            <person name="Yao L."/>
        </authorList>
    </citation>
    <scope>NUCLEOTIDE SEQUENCE [LARGE SCALE GENOMIC DNA]</scope>
    <source>
        <strain evidence="3">YC-7-48</strain>
    </source>
</reference>
<protein>
    <submittedName>
        <fullName evidence="2">Uncharacterized protein</fullName>
    </submittedName>
</protein>
<evidence type="ECO:0000313" key="2">
    <source>
        <dbReference type="EMBL" id="MBC2769217.1"/>
    </source>
</evidence>
<dbReference type="EMBL" id="JACJUU010000002">
    <property type="protein sequence ID" value="MBC2769217.1"/>
    <property type="molecule type" value="Genomic_DNA"/>
</dbReference>
<feature type="transmembrane region" description="Helical" evidence="1">
    <location>
        <begin position="79"/>
        <end position="100"/>
    </location>
</feature>
<dbReference type="RefSeq" id="WP_185778976.1">
    <property type="nucleotide sequence ID" value="NZ_JACJUU010000002.1"/>
</dbReference>
<keyword evidence="1" id="KW-1133">Transmembrane helix</keyword>
<organism evidence="2 3">
    <name type="scientific">Pusillimonas minor</name>
    <dbReference type="NCBI Taxonomy" id="2697024"/>
    <lineage>
        <taxon>Bacteria</taxon>
        <taxon>Pseudomonadati</taxon>
        <taxon>Pseudomonadota</taxon>
        <taxon>Betaproteobacteria</taxon>
        <taxon>Burkholderiales</taxon>
        <taxon>Alcaligenaceae</taxon>
        <taxon>Pusillimonas</taxon>
    </lineage>
</organism>
<evidence type="ECO:0000256" key="1">
    <source>
        <dbReference type="SAM" id="Phobius"/>
    </source>
</evidence>
<keyword evidence="1" id="KW-0812">Transmembrane</keyword>
<proteinExistence type="predicted"/>
<name>A0A842HLQ9_9BURK</name>
<keyword evidence="1" id="KW-0472">Membrane</keyword>
<sequence>MKTDPACQPTARDHAALRQTLLKLTATHKIVCTVVVVVVAVLWFELLTRLVAFGRGIDYSGLEALGGPVTQMLKRYNPFFWWALAALCTLIMAYFLVAFVRSSRRRVDARMVGADVIAGLVAQLSEPALTVLRWVWEDTRFPITVGDLQQTATELRRGRAAKIQLSREHAALLSRTGP</sequence>
<dbReference type="AlphaFoldDB" id="A0A842HLQ9"/>
<feature type="transmembrane region" description="Helical" evidence="1">
    <location>
        <begin position="21"/>
        <end position="44"/>
    </location>
</feature>